<name>A0A0C6FVW7_9HYPH</name>
<dbReference type="Pfam" id="PF00155">
    <property type="entry name" value="Aminotran_1_2"/>
    <property type="match status" value="1"/>
</dbReference>
<evidence type="ECO:0000256" key="7">
    <source>
        <dbReference type="ARBA" id="ARBA00031658"/>
    </source>
</evidence>
<evidence type="ECO:0000256" key="2">
    <source>
        <dbReference type="ARBA" id="ARBA00016004"/>
    </source>
</evidence>
<keyword evidence="5" id="KW-0238">DNA-binding</keyword>
<reference evidence="10" key="2">
    <citation type="submission" date="2015-01" db="EMBL/GenBank/DDBJ databases">
        <title>Complete genome sequence of Methylobacterium aquaticum strain 22A.</title>
        <authorList>
            <person name="Tani A."/>
            <person name="Ogura Y."/>
            <person name="Hayashi T."/>
        </authorList>
    </citation>
    <scope>NUCLEOTIDE SEQUENCE [LARGE SCALE GENOMIC DNA]</scope>
    <source>
        <strain evidence="10">MA-22A</strain>
    </source>
</reference>
<dbReference type="CDD" id="cd07377">
    <property type="entry name" value="WHTH_GntR"/>
    <property type="match status" value="1"/>
</dbReference>
<comment type="similarity">
    <text evidence="1">In the C-terminal section; belongs to the class-I pyridoxal-phosphate-dependent aminotransferase family.</text>
</comment>
<dbReference type="PATRIC" id="fig|270351.10.peg.4182"/>
<evidence type="ECO:0000256" key="4">
    <source>
        <dbReference type="ARBA" id="ARBA00023015"/>
    </source>
</evidence>
<evidence type="ECO:0000313" key="9">
    <source>
        <dbReference type="EMBL" id="BAQ47340.1"/>
    </source>
</evidence>
<dbReference type="KEGG" id="maqu:Maq22A_c21630"/>
<dbReference type="AlphaFoldDB" id="A0A0C6FVW7"/>
<keyword evidence="6" id="KW-0804">Transcription</keyword>
<dbReference type="PANTHER" id="PTHR46577:SF2">
    <property type="entry name" value="TRANSCRIPTIONAL REGULATORY PROTEIN"/>
    <property type="match status" value="1"/>
</dbReference>
<dbReference type="InterPro" id="IPR036390">
    <property type="entry name" value="WH_DNA-bd_sf"/>
</dbReference>
<dbReference type="Gene3D" id="1.10.10.10">
    <property type="entry name" value="Winged helix-like DNA-binding domain superfamily/Winged helix DNA-binding domain"/>
    <property type="match status" value="1"/>
</dbReference>
<evidence type="ECO:0000259" key="8">
    <source>
        <dbReference type="PROSITE" id="PS50949"/>
    </source>
</evidence>
<keyword evidence="3" id="KW-0663">Pyridoxal phosphate</keyword>
<evidence type="ECO:0000256" key="5">
    <source>
        <dbReference type="ARBA" id="ARBA00023125"/>
    </source>
</evidence>
<feature type="domain" description="HTH gntR-type" evidence="8">
    <location>
        <begin position="89"/>
        <end position="157"/>
    </location>
</feature>
<dbReference type="STRING" id="270351.Maq22A_c21630"/>
<dbReference type="InterPro" id="IPR036388">
    <property type="entry name" value="WH-like_DNA-bd_sf"/>
</dbReference>
<dbReference type="SUPFAM" id="SSF53383">
    <property type="entry name" value="PLP-dependent transferases"/>
    <property type="match status" value="1"/>
</dbReference>
<dbReference type="SUPFAM" id="SSF46785">
    <property type="entry name" value="Winged helix' DNA-binding domain"/>
    <property type="match status" value="1"/>
</dbReference>
<dbReference type="InterPro" id="IPR004839">
    <property type="entry name" value="Aminotransferase_I/II_large"/>
</dbReference>
<dbReference type="PANTHER" id="PTHR46577">
    <property type="entry name" value="HTH-TYPE TRANSCRIPTIONAL REGULATORY PROTEIN GABR"/>
    <property type="match status" value="1"/>
</dbReference>
<protein>
    <recommendedName>
        <fullName evidence="2">8-amino-7-oxononanoate synthase</fullName>
    </recommendedName>
    <alternativeName>
        <fullName evidence="7">Alpha-oxoamine synthase</fullName>
    </alternativeName>
</protein>
<dbReference type="Gene3D" id="3.40.640.10">
    <property type="entry name" value="Type I PLP-dependent aspartate aminotransferase-like (Major domain)"/>
    <property type="match status" value="1"/>
</dbReference>
<evidence type="ECO:0000256" key="3">
    <source>
        <dbReference type="ARBA" id="ARBA00022898"/>
    </source>
</evidence>
<dbReference type="InterPro" id="IPR051446">
    <property type="entry name" value="HTH_trans_reg/aminotransferase"/>
</dbReference>
<dbReference type="GO" id="GO:0030170">
    <property type="term" value="F:pyridoxal phosphate binding"/>
    <property type="evidence" value="ECO:0007669"/>
    <property type="project" value="InterPro"/>
</dbReference>
<dbReference type="GO" id="GO:0003677">
    <property type="term" value="F:DNA binding"/>
    <property type="evidence" value="ECO:0007669"/>
    <property type="project" value="UniProtKB-KW"/>
</dbReference>
<evidence type="ECO:0000256" key="6">
    <source>
        <dbReference type="ARBA" id="ARBA00023163"/>
    </source>
</evidence>
<organism evidence="9 10">
    <name type="scientific">Methylobacterium aquaticum</name>
    <dbReference type="NCBI Taxonomy" id="270351"/>
    <lineage>
        <taxon>Bacteria</taxon>
        <taxon>Pseudomonadati</taxon>
        <taxon>Pseudomonadota</taxon>
        <taxon>Alphaproteobacteria</taxon>
        <taxon>Hyphomicrobiales</taxon>
        <taxon>Methylobacteriaceae</taxon>
        <taxon>Methylobacterium</taxon>
    </lineage>
</organism>
<dbReference type="InterPro" id="IPR015424">
    <property type="entry name" value="PyrdxlP-dep_Trfase"/>
</dbReference>
<accession>A0A0C6FVW7</accession>
<reference evidence="9 10" key="1">
    <citation type="journal article" date="2015" name="Genome Announc.">
        <title>Complete Genome Sequence of Methylobacterium aquaticum Strain 22A, Isolated from Racomitrium japonicum Moss.</title>
        <authorList>
            <person name="Tani A."/>
            <person name="Ogura Y."/>
            <person name="Hayashi T."/>
            <person name="Kimbara K."/>
        </authorList>
    </citation>
    <scope>NUCLEOTIDE SEQUENCE [LARGE SCALE GENOMIC DNA]</scope>
    <source>
        <strain evidence="9 10">MA-22A</strain>
    </source>
</reference>
<dbReference type="EMBL" id="AP014704">
    <property type="protein sequence ID" value="BAQ47340.1"/>
    <property type="molecule type" value="Genomic_DNA"/>
</dbReference>
<dbReference type="CDD" id="cd00609">
    <property type="entry name" value="AAT_like"/>
    <property type="match status" value="1"/>
</dbReference>
<dbReference type="InterPro" id="IPR015421">
    <property type="entry name" value="PyrdxlP-dep_Trfase_major"/>
</dbReference>
<evidence type="ECO:0000256" key="1">
    <source>
        <dbReference type="ARBA" id="ARBA00005384"/>
    </source>
</evidence>
<proteinExistence type="inferred from homology"/>
<evidence type="ECO:0000313" key="10">
    <source>
        <dbReference type="Proteomes" id="UP000061432"/>
    </source>
</evidence>
<dbReference type="GO" id="GO:0003700">
    <property type="term" value="F:DNA-binding transcription factor activity"/>
    <property type="evidence" value="ECO:0007669"/>
    <property type="project" value="InterPro"/>
</dbReference>
<dbReference type="PROSITE" id="PS50949">
    <property type="entry name" value="HTH_GNTR"/>
    <property type="match status" value="1"/>
</dbReference>
<dbReference type="InterPro" id="IPR000524">
    <property type="entry name" value="Tscrpt_reg_HTH_GntR"/>
</dbReference>
<dbReference type="SMART" id="SM00345">
    <property type="entry name" value="HTH_GNTR"/>
    <property type="match status" value="1"/>
</dbReference>
<keyword evidence="4" id="KW-0805">Transcription regulation</keyword>
<sequence length="541" mass="58670">MREVRFARDVVCMEACCRLLAEGGPRGRERGRPRPAASCRHLSPVRAREILPVARTVPSRAQPARNALRLNRSDRTLRGMDTVANPEPRTRVEQVVANLAEDIDRGLLRAGERLPSIRAAAARFAVSKNTAVNAYERLVASGRVESRPGSGFYVSGRRPAPPAPPGPVPVAAVDSVWLLREQLDRHYDVRVGDGRPPPSWMESLELGRRLRPSAAAAHESYGSPDGHPPLRRSLALMLAERSIQAGPEAVLLTSGANHALDLIIRQFVAPGEPVLVDSPGYYPLFGKLRLAKARIVGVRRGPTGPDVAHLDEVARGSGARLFFTHSLAHNPTGCSLTLPVAHRLLQRAAALDLRIVESDPFADVLPPGQPRLAALDQLERVIYVGTFAKTLSASLRCGYVAARPDIVAALRDLKMVTSVNSSGFVERIVHDLIESGRYRRHLRRLASRIEAAALHGRTVLQELGLPVFGEPRGGYYLWCGLPAACDLDALSRRAAARGILIAPGGLFLPEGPSGPPMMRVNVAYLGDPRFARFLREEAAGG</sequence>
<dbReference type="Proteomes" id="UP000061432">
    <property type="component" value="Chromosome"/>
</dbReference>
<dbReference type="Pfam" id="PF00392">
    <property type="entry name" value="GntR"/>
    <property type="match status" value="1"/>
</dbReference>
<gene>
    <name evidence="9" type="primary">aro8</name>
    <name evidence="9" type="ORF">Maq22A_c21630</name>
</gene>